<dbReference type="AlphaFoldDB" id="A0A9N8VBR6"/>
<dbReference type="EMBL" id="CAJVPP010000123">
    <property type="protein sequence ID" value="CAG8445102.1"/>
    <property type="molecule type" value="Genomic_DNA"/>
</dbReference>
<protein>
    <submittedName>
        <fullName evidence="2">12131_t:CDS:1</fullName>
    </submittedName>
</protein>
<evidence type="ECO:0000313" key="2">
    <source>
        <dbReference type="EMBL" id="CAG8445102.1"/>
    </source>
</evidence>
<name>A0A9N8VBR6_FUNMO</name>
<keyword evidence="1" id="KW-0812">Transmembrane</keyword>
<keyword evidence="1" id="KW-1133">Transmembrane helix</keyword>
<dbReference type="Proteomes" id="UP000789375">
    <property type="component" value="Unassembled WGS sequence"/>
</dbReference>
<feature type="transmembrane region" description="Helical" evidence="1">
    <location>
        <begin position="72"/>
        <end position="90"/>
    </location>
</feature>
<proteinExistence type="predicted"/>
<sequence length="193" mass="23258">MYLLWRWKIWPMINEFEYSKDNEIKRLHAIYQLQYPILHGKFTMMGQWLCIYLTFVIYDLKVIREGQVTTRAFYYFLVPLNSLFCLYALFMVRGVKKESTSLLCITYFGNILQTGFLVYFTTEYCYAETDSPPKICIKEDFFFHTLIYTCIMSGIFLILSTWNTLRCHRNFGRNLGFYINYEPCPKEFQYGKL</sequence>
<keyword evidence="3" id="KW-1185">Reference proteome</keyword>
<feature type="transmembrane region" description="Helical" evidence="1">
    <location>
        <begin position="141"/>
        <end position="165"/>
    </location>
</feature>
<reference evidence="2" key="1">
    <citation type="submission" date="2021-06" db="EMBL/GenBank/DDBJ databases">
        <authorList>
            <person name="Kallberg Y."/>
            <person name="Tangrot J."/>
            <person name="Rosling A."/>
        </authorList>
    </citation>
    <scope>NUCLEOTIDE SEQUENCE</scope>
    <source>
        <strain evidence="2">87-6 pot B 2015</strain>
    </source>
</reference>
<keyword evidence="1" id="KW-0472">Membrane</keyword>
<gene>
    <name evidence="2" type="ORF">FMOSSE_LOCUS1112</name>
</gene>
<comment type="caution">
    <text evidence="2">The sequence shown here is derived from an EMBL/GenBank/DDBJ whole genome shotgun (WGS) entry which is preliminary data.</text>
</comment>
<evidence type="ECO:0000256" key="1">
    <source>
        <dbReference type="SAM" id="Phobius"/>
    </source>
</evidence>
<evidence type="ECO:0000313" key="3">
    <source>
        <dbReference type="Proteomes" id="UP000789375"/>
    </source>
</evidence>
<organism evidence="2 3">
    <name type="scientific">Funneliformis mosseae</name>
    <name type="common">Endomycorrhizal fungus</name>
    <name type="synonym">Glomus mosseae</name>
    <dbReference type="NCBI Taxonomy" id="27381"/>
    <lineage>
        <taxon>Eukaryota</taxon>
        <taxon>Fungi</taxon>
        <taxon>Fungi incertae sedis</taxon>
        <taxon>Mucoromycota</taxon>
        <taxon>Glomeromycotina</taxon>
        <taxon>Glomeromycetes</taxon>
        <taxon>Glomerales</taxon>
        <taxon>Glomeraceae</taxon>
        <taxon>Funneliformis</taxon>
    </lineage>
</organism>
<accession>A0A9N8VBR6</accession>
<feature type="transmembrane region" description="Helical" evidence="1">
    <location>
        <begin position="42"/>
        <end position="60"/>
    </location>
</feature>
<feature type="transmembrane region" description="Helical" evidence="1">
    <location>
        <begin position="102"/>
        <end position="121"/>
    </location>
</feature>